<dbReference type="CTD" id="44339"/>
<reference evidence="2" key="2">
    <citation type="journal article" date="2007" name="Science">
        <title>Genome sequence of Aedes aegypti, a major arbovirus vector.</title>
        <authorList>
            <person name="Nene V."/>
            <person name="Wortman J.R."/>
            <person name="Lawson D."/>
            <person name="Haas B."/>
            <person name="Kodira C."/>
            <person name="Tu Z.J."/>
            <person name="Loftus B."/>
            <person name="Xi Z."/>
            <person name="Megy K."/>
            <person name="Grabherr M."/>
            <person name="Ren Q."/>
            <person name="Zdobnov E.M."/>
            <person name="Lobo N.F."/>
            <person name="Campbell K.S."/>
            <person name="Brown S.E."/>
            <person name="Bonaldo M.F."/>
            <person name="Zhu J."/>
            <person name="Sinkins S.P."/>
            <person name="Hogenkamp D.G."/>
            <person name="Amedeo P."/>
            <person name="Arensburger P."/>
            <person name="Atkinson P.W."/>
            <person name="Bidwell S."/>
            <person name="Biedler J."/>
            <person name="Birney E."/>
            <person name="Bruggner R.V."/>
            <person name="Costas J."/>
            <person name="Coy M.R."/>
            <person name="Crabtree J."/>
            <person name="Crawford M."/>
            <person name="Debruyn B."/>
            <person name="Decaprio D."/>
            <person name="Eiglmeier K."/>
            <person name="Eisenstadt E."/>
            <person name="El-Dorry H."/>
            <person name="Gelbart W.M."/>
            <person name="Gomes S.L."/>
            <person name="Hammond M."/>
            <person name="Hannick L.I."/>
            <person name="Hogan J.R."/>
            <person name="Holmes M.H."/>
            <person name="Jaffe D."/>
            <person name="Johnston J.S."/>
            <person name="Kennedy R.C."/>
            <person name="Koo H."/>
            <person name="Kravitz S."/>
            <person name="Kriventseva E.V."/>
            <person name="Kulp D."/>
            <person name="Labutti K."/>
            <person name="Lee E."/>
            <person name="Li S."/>
            <person name="Lovin D.D."/>
            <person name="Mao C."/>
            <person name="Mauceli E."/>
            <person name="Menck C.F."/>
            <person name="Miller J.R."/>
            <person name="Montgomery P."/>
            <person name="Mori A."/>
            <person name="Nascimento A.L."/>
            <person name="Naveira H.F."/>
            <person name="Nusbaum C."/>
            <person name="O'leary S."/>
            <person name="Orvis J."/>
            <person name="Pertea M."/>
            <person name="Quesneville H."/>
            <person name="Reidenbach K.R."/>
            <person name="Rogers Y.H."/>
            <person name="Roth C.W."/>
            <person name="Schneider J.R."/>
            <person name="Schatz M."/>
            <person name="Shumway M."/>
            <person name="Stanke M."/>
            <person name="Stinson E.O."/>
            <person name="Tubio J.M."/>
            <person name="Vanzee J.P."/>
            <person name="Verjovski-Almeida S."/>
            <person name="Werner D."/>
            <person name="White O."/>
            <person name="Wyder S."/>
            <person name="Zeng Q."/>
            <person name="Zhao Q."/>
            <person name="Zhao Y."/>
            <person name="Hill C.A."/>
            <person name="Raikhel A.S."/>
            <person name="Soares M.B."/>
            <person name="Knudson D.L."/>
            <person name="Lee N.H."/>
            <person name="Galagan J."/>
            <person name="Salzberg S.L."/>
            <person name="Paulsen I.T."/>
            <person name="Dimopoulos G."/>
            <person name="Collins F.H."/>
            <person name="Birren B."/>
            <person name="Fraser-Liggett C.M."/>
            <person name="Severson D.W."/>
        </authorList>
    </citation>
    <scope>NUCLEOTIDE SEQUENCE [LARGE SCALE GENOMIC DNA]</scope>
    <source>
        <strain evidence="2">Liverpool</strain>
    </source>
</reference>
<dbReference type="HOGENOM" id="CLU_1035174_0_0_1"/>
<dbReference type="OrthoDB" id="535509at2759"/>
<dbReference type="Pfam" id="PF00531">
    <property type="entry name" value="Death"/>
    <property type="match status" value="1"/>
</dbReference>
<dbReference type="Proteomes" id="UP000682892">
    <property type="component" value="Unassembled WGS sequence"/>
</dbReference>
<dbReference type="KEGG" id="aag:5572865"/>
<dbReference type="AlphaFoldDB" id="A0A1S4FP79"/>
<organism evidence="2 3">
    <name type="scientific">Aedes aegypti</name>
    <name type="common">Yellowfever mosquito</name>
    <name type="synonym">Culex aegypti</name>
    <dbReference type="NCBI Taxonomy" id="7159"/>
    <lineage>
        <taxon>Eukaryota</taxon>
        <taxon>Metazoa</taxon>
        <taxon>Ecdysozoa</taxon>
        <taxon>Arthropoda</taxon>
        <taxon>Hexapoda</taxon>
        <taxon>Insecta</taxon>
        <taxon>Pterygota</taxon>
        <taxon>Neoptera</taxon>
        <taxon>Endopterygota</taxon>
        <taxon>Diptera</taxon>
        <taxon>Nematocera</taxon>
        <taxon>Culicoidea</taxon>
        <taxon>Culicidae</taxon>
        <taxon>Culicinae</taxon>
        <taxon>Aedini</taxon>
        <taxon>Aedes</taxon>
        <taxon>Stegomyia</taxon>
    </lineage>
</organism>
<dbReference type="Gene3D" id="1.10.533.10">
    <property type="entry name" value="Death Domain, Fas"/>
    <property type="match status" value="1"/>
</dbReference>
<gene>
    <name evidence="2" type="primary">IMD</name>
    <name evidence="2" type="ORF">AaeL_AAEL010083</name>
</gene>
<evidence type="ECO:0000259" key="1">
    <source>
        <dbReference type="PROSITE" id="PS50017"/>
    </source>
</evidence>
<dbReference type="GO" id="GO:0007165">
    <property type="term" value="P:signal transduction"/>
    <property type="evidence" value="ECO:0007669"/>
    <property type="project" value="InterPro"/>
</dbReference>
<protein>
    <submittedName>
        <fullName evidence="2">AAEL010083-PA</fullName>
    </submittedName>
</protein>
<reference evidence="2" key="3">
    <citation type="submission" date="2012-09" db="EMBL/GenBank/DDBJ databases">
        <authorList>
            <consortium name="VectorBase"/>
        </authorList>
    </citation>
    <scope>NUCLEOTIDE SEQUENCE</scope>
    <source>
        <strain evidence="2">Liverpool</strain>
    </source>
</reference>
<evidence type="ECO:0000313" key="3">
    <source>
        <dbReference type="Proteomes" id="UP000682892"/>
    </source>
</evidence>
<sequence>MAKFKNIFTNIFTKSSSKLETDAAIIPRRAGDCADDKIEGTNSANDVSALTRPEETQLVPSTSLSGGISSNSVFLANTAPDQLLSPTANALTQNIVNNVQNNALTAPQTSITNATGVQVYQIKNARNVHIGNSFTFNSASTEEDRTRPSTNVNGPVKWANLKLSDTIRQMMECEDELDTDMMITISRHLGYEWKHFARVLEYSEGEIEAFECDNDTLSERIYQFILDWSRNDDEPTLGKMVNLLWQHLHKETVYHMKLLWKKRRQSQPE</sequence>
<dbReference type="OMA" id="MHGNIKE"/>
<feature type="domain" description="Death" evidence="1">
    <location>
        <begin position="178"/>
        <end position="244"/>
    </location>
</feature>
<reference evidence="2" key="1">
    <citation type="submission" date="2005-10" db="EMBL/GenBank/DDBJ databases">
        <authorList>
            <person name="Loftus B.J."/>
            <person name="Nene V.M."/>
            <person name="Hannick L.I."/>
            <person name="Bidwell S."/>
            <person name="Haas B."/>
            <person name="Amedeo P."/>
            <person name="Orvis J."/>
            <person name="Wortman J.R."/>
            <person name="White O.R."/>
            <person name="Salzberg S."/>
            <person name="Shumway M."/>
            <person name="Koo H."/>
            <person name="Zhao Y."/>
            <person name="Holmes M."/>
            <person name="Miller J."/>
            <person name="Schatz M."/>
            <person name="Pop M."/>
            <person name="Pai G."/>
            <person name="Utterback T."/>
            <person name="Rogers Y.-H."/>
            <person name="Kravitz S."/>
            <person name="Fraser C.M."/>
        </authorList>
    </citation>
    <scope>NUCLEOTIDE SEQUENCE</scope>
    <source>
        <strain evidence="2">Liverpool</strain>
    </source>
</reference>
<dbReference type="InterPro" id="IPR011029">
    <property type="entry name" value="DEATH-like_dom_sf"/>
</dbReference>
<name>A0A1S4FP79_AEDAE</name>
<dbReference type="CDD" id="cd01670">
    <property type="entry name" value="Death"/>
    <property type="match status" value="1"/>
</dbReference>
<dbReference type="InterPro" id="IPR000488">
    <property type="entry name" value="Death_dom"/>
</dbReference>
<proteinExistence type="predicted"/>
<evidence type="ECO:0000313" key="2">
    <source>
        <dbReference type="EMBL" id="EAT37980.1"/>
    </source>
</evidence>
<accession>A0A1S4FP79</accession>
<dbReference type="SMR" id="A0A1S4FP79"/>
<dbReference type="EMBL" id="CH477637">
    <property type="protein sequence ID" value="EAT37980.1"/>
    <property type="molecule type" value="Genomic_DNA"/>
</dbReference>
<dbReference type="GeneID" id="5572865"/>
<dbReference type="SUPFAM" id="SSF47986">
    <property type="entry name" value="DEATH domain"/>
    <property type="match status" value="1"/>
</dbReference>
<dbReference type="PROSITE" id="PS50017">
    <property type="entry name" value="DEATH_DOMAIN"/>
    <property type="match status" value="1"/>
</dbReference>